<organism evidence="1 2">
    <name type="scientific">Mizuhopecten yessoensis</name>
    <name type="common">Japanese scallop</name>
    <name type="synonym">Patinopecten yessoensis</name>
    <dbReference type="NCBI Taxonomy" id="6573"/>
    <lineage>
        <taxon>Eukaryota</taxon>
        <taxon>Metazoa</taxon>
        <taxon>Spiralia</taxon>
        <taxon>Lophotrochozoa</taxon>
        <taxon>Mollusca</taxon>
        <taxon>Bivalvia</taxon>
        <taxon>Autobranchia</taxon>
        <taxon>Pteriomorphia</taxon>
        <taxon>Pectinida</taxon>
        <taxon>Pectinoidea</taxon>
        <taxon>Pectinidae</taxon>
        <taxon>Mizuhopecten</taxon>
    </lineage>
</organism>
<dbReference type="OrthoDB" id="6048822at2759"/>
<keyword evidence="2" id="KW-1185">Reference proteome</keyword>
<protein>
    <submittedName>
        <fullName evidence="1">Uncharacterized protein</fullName>
    </submittedName>
</protein>
<reference evidence="1 2" key="1">
    <citation type="journal article" date="2017" name="Nat. Ecol. Evol.">
        <title>Scallop genome provides insights into evolution of bilaterian karyotype and development.</title>
        <authorList>
            <person name="Wang S."/>
            <person name="Zhang J."/>
            <person name="Jiao W."/>
            <person name="Li J."/>
            <person name="Xun X."/>
            <person name="Sun Y."/>
            <person name="Guo X."/>
            <person name="Huan P."/>
            <person name="Dong B."/>
            <person name="Zhang L."/>
            <person name="Hu X."/>
            <person name="Sun X."/>
            <person name="Wang J."/>
            <person name="Zhao C."/>
            <person name="Wang Y."/>
            <person name="Wang D."/>
            <person name="Huang X."/>
            <person name="Wang R."/>
            <person name="Lv J."/>
            <person name="Li Y."/>
            <person name="Zhang Z."/>
            <person name="Liu B."/>
            <person name="Lu W."/>
            <person name="Hui Y."/>
            <person name="Liang J."/>
            <person name="Zhou Z."/>
            <person name="Hou R."/>
            <person name="Li X."/>
            <person name="Liu Y."/>
            <person name="Li H."/>
            <person name="Ning X."/>
            <person name="Lin Y."/>
            <person name="Zhao L."/>
            <person name="Xing Q."/>
            <person name="Dou J."/>
            <person name="Li Y."/>
            <person name="Mao J."/>
            <person name="Guo H."/>
            <person name="Dou H."/>
            <person name="Li T."/>
            <person name="Mu C."/>
            <person name="Jiang W."/>
            <person name="Fu Q."/>
            <person name="Fu X."/>
            <person name="Miao Y."/>
            <person name="Liu J."/>
            <person name="Yu Q."/>
            <person name="Li R."/>
            <person name="Liao H."/>
            <person name="Li X."/>
            <person name="Kong Y."/>
            <person name="Jiang Z."/>
            <person name="Chourrout D."/>
            <person name="Li R."/>
            <person name="Bao Z."/>
        </authorList>
    </citation>
    <scope>NUCLEOTIDE SEQUENCE [LARGE SCALE GENOMIC DNA]</scope>
    <source>
        <strain evidence="1 2">PY_sf001</strain>
    </source>
</reference>
<proteinExistence type="predicted"/>
<evidence type="ECO:0000313" key="1">
    <source>
        <dbReference type="EMBL" id="OWF40292.1"/>
    </source>
</evidence>
<accession>A0A210PV03</accession>
<dbReference type="Proteomes" id="UP000242188">
    <property type="component" value="Unassembled WGS sequence"/>
</dbReference>
<dbReference type="EMBL" id="NEDP02005475">
    <property type="protein sequence ID" value="OWF40292.1"/>
    <property type="molecule type" value="Genomic_DNA"/>
</dbReference>
<sequence length="357" mass="39035">MSIPDAWTADRVDFNGKARVVKLVTGIKDVGNAKVKNLSKSNSSAAQVSHKSRSQKVLQLKAKHFSDKPVIRTNGQDERPLTTKPPIFPGACFMPSENPTATLLTQMNVGTNRLTDSQTDYLESVQTKSTPRQERGVSMVDIGCGGFFNAVVPNDIIMTKRAFLNESQVRERKQTALRKSQSMAVRSAANVEPSAKRVNSSTIAVAPAPDNKSLCYHESFKRGGDLLPVYDKSELDACNDQIDLLLPGFVSESPPRISSQSGAVLNLRTPNCCSCCSMCDSPGDFRFTIPGTTPTLNRKSTRTGSNNGVLNAPHQQCECKQCHGENSMPPNRLVQYRHGDVIKTFDWLTADSQETAL</sequence>
<gene>
    <name evidence="1" type="ORF">KP79_PYT21646</name>
</gene>
<comment type="caution">
    <text evidence="1">The sequence shown here is derived from an EMBL/GenBank/DDBJ whole genome shotgun (WGS) entry which is preliminary data.</text>
</comment>
<dbReference type="AlphaFoldDB" id="A0A210PV03"/>
<evidence type="ECO:0000313" key="2">
    <source>
        <dbReference type="Proteomes" id="UP000242188"/>
    </source>
</evidence>
<name>A0A210PV03_MIZYE</name>